<dbReference type="OrthoDB" id="6612832at2759"/>
<dbReference type="GO" id="GO:0022857">
    <property type="term" value="F:transmembrane transporter activity"/>
    <property type="evidence" value="ECO:0007669"/>
    <property type="project" value="InterPro"/>
</dbReference>
<evidence type="ECO:0000256" key="1">
    <source>
        <dbReference type="ARBA" id="ARBA00004141"/>
    </source>
</evidence>
<proteinExistence type="predicted"/>
<evidence type="ECO:0000256" key="3">
    <source>
        <dbReference type="ARBA" id="ARBA00022989"/>
    </source>
</evidence>
<feature type="transmembrane region" description="Helical" evidence="5">
    <location>
        <begin position="57"/>
        <end position="74"/>
    </location>
</feature>
<evidence type="ECO:0000313" key="8">
    <source>
        <dbReference type="Proteomes" id="UP001152798"/>
    </source>
</evidence>
<feature type="transmembrane region" description="Helical" evidence="5">
    <location>
        <begin position="15"/>
        <end position="37"/>
    </location>
</feature>
<evidence type="ECO:0000313" key="7">
    <source>
        <dbReference type="EMBL" id="CAH1401279.1"/>
    </source>
</evidence>
<keyword evidence="2 5" id="KW-0812">Transmembrane</keyword>
<feature type="transmembrane region" description="Helical" evidence="5">
    <location>
        <begin position="364"/>
        <end position="388"/>
    </location>
</feature>
<feature type="transmembrane region" description="Helical" evidence="5">
    <location>
        <begin position="104"/>
        <end position="128"/>
    </location>
</feature>
<dbReference type="InterPro" id="IPR003663">
    <property type="entry name" value="Sugar/inositol_transpt"/>
</dbReference>
<dbReference type="SUPFAM" id="SSF103473">
    <property type="entry name" value="MFS general substrate transporter"/>
    <property type="match status" value="1"/>
</dbReference>
<feature type="transmembrane region" description="Helical" evidence="5">
    <location>
        <begin position="300"/>
        <end position="321"/>
    </location>
</feature>
<dbReference type="PRINTS" id="PR00171">
    <property type="entry name" value="SUGRTRNSPORT"/>
</dbReference>
<dbReference type="InterPro" id="IPR005828">
    <property type="entry name" value="MFS_sugar_transport-like"/>
</dbReference>
<comment type="subcellular location">
    <subcellularLocation>
        <location evidence="1">Membrane</location>
        <topology evidence="1">Multi-pass membrane protein</topology>
    </subcellularLocation>
</comment>
<evidence type="ECO:0000256" key="4">
    <source>
        <dbReference type="ARBA" id="ARBA00023136"/>
    </source>
</evidence>
<dbReference type="AlphaFoldDB" id="A0A9P0HFT5"/>
<protein>
    <recommendedName>
        <fullName evidence="6">Major facilitator superfamily (MFS) profile domain-containing protein</fullName>
    </recommendedName>
</protein>
<dbReference type="InterPro" id="IPR020846">
    <property type="entry name" value="MFS_dom"/>
</dbReference>
<feature type="transmembrane region" description="Helical" evidence="5">
    <location>
        <begin position="273"/>
        <end position="294"/>
    </location>
</feature>
<dbReference type="Gene3D" id="1.20.1250.20">
    <property type="entry name" value="MFS general substrate transporter like domains"/>
    <property type="match status" value="1"/>
</dbReference>
<gene>
    <name evidence="7" type="ORF">NEZAVI_LOCUS10337</name>
</gene>
<evidence type="ECO:0000256" key="2">
    <source>
        <dbReference type="ARBA" id="ARBA00022692"/>
    </source>
</evidence>
<dbReference type="InterPro" id="IPR050549">
    <property type="entry name" value="MFS_Trehalose_Transporter"/>
</dbReference>
<keyword evidence="4 5" id="KW-0472">Membrane</keyword>
<dbReference type="Proteomes" id="UP001152798">
    <property type="component" value="Chromosome 5"/>
</dbReference>
<feature type="transmembrane region" description="Helical" evidence="5">
    <location>
        <begin position="333"/>
        <end position="358"/>
    </location>
</feature>
<evidence type="ECO:0000259" key="6">
    <source>
        <dbReference type="PROSITE" id="PS50850"/>
    </source>
</evidence>
<feature type="transmembrane region" description="Helical" evidence="5">
    <location>
        <begin position="164"/>
        <end position="181"/>
    </location>
</feature>
<dbReference type="InterPro" id="IPR036259">
    <property type="entry name" value="MFS_trans_sf"/>
</dbReference>
<feature type="domain" description="Major facilitator superfamily (MFS) profile" evidence="6">
    <location>
        <begin position="16"/>
        <end position="404"/>
    </location>
</feature>
<sequence length="404" mass="43510">MDGRKAVEEDKPSHLRAYLIVLAVNVLQISTGAVMGWTSPSLPKLNLTTHEQSLVGSLYSLGAAPGPFIVTFGLNTIGRKGVIYVLWACFMSSWIIMASSQNLYVIYIARLMGGIGVGGTCSGVPVYIAEVALPEIRGRLGSTGLLFLGIGSLVMYGVGPQVSYTILALCGLAMAAIFGVKEAEEAIQKLRGYKTREKLEEELAQIERAILLEKENSVSFLVGIRKPVALKALGLGIFVVAMQQFQGVNPINAYNQIIFEQADLNFPAKHVPVIYLFVGMVFLLLPVLLVNKLFGVKTAYIASGFGASISLALLGLYFYLINSGGVDMHDYSYISVVFLVLFSLFSHLGVSPLSWPIVAEILPLSVKGVCTGICGCISSLIGFLYLAVFPSIAKNYGYSTDFFG</sequence>
<keyword evidence="8" id="KW-1185">Reference proteome</keyword>
<evidence type="ECO:0000256" key="5">
    <source>
        <dbReference type="SAM" id="Phobius"/>
    </source>
</evidence>
<reference evidence="7" key="1">
    <citation type="submission" date="2022-01" db="EMBL/GenBank/DDBJ databases">
        <authorList>
            <person name="King R."/>
        </authorList>
    </citation>
    <scope>NUCLEOTIDE SEQUENCE</scope>
</reference>
<dbReference type="EMBL" id="OV725081">
    <property type="protein sequence ID" value="CAH1401279.1"/>
    <property type="molecule type" value="Genomic_DNA"/>
</dbReference>
<dbReference type="PROSITE" id="PS00217">
    <property type="entry name" value="SUGAR_TRANSPORT_2"/>
    <property type="match status" value="1"/>
</dbReference>
<accession>A0A9P0HFT5</accession>
<keyword evidence="3 5" id="KW-1133">Transmembrane helix</keyword>
<organism evidence="7 8">
    <name type="scientific">Nezara viridula</name>
    <name type="common">Southern green stink bug</name>
    <name type="synonym">Cimex viridulus</name>
    <dbReference type="NCBI Taxonomy" id="85310"/>
    <lineage>
        <taxon>Eukaryota</taxon>
        <taxon>Metazoa</taxon>
        <taxon>Ecdysozoa</taxon>
        <taxon>Arthropoda</taxon>
        <taxon>Hexapoda</taxon>
        <taxon>Insecta</taxon>
        <taxon>Pterygota</taxon>
        <taxon>Neoptera</taxon>
        <taxon>Paraneoptera</taxon>
        <taxon>Hemiptera</taxon>
        <taxon>Heteroptera</taxon>
        <taxon>Panheteroptera</taxon>
        <taxon>Pentatomomorpha</taxon>
        <taxon>Pentatomoidea</taxon>
        <taxon>Pentatomidae</taxon>
        <taxon>Pentatominae</taxon>
        <taxon>Nezara</taxon>
    </lineage>
</organism>
<dbReference type="PROSITE" id="PS50850">
    <property type="entry name" value="MFS"/>
    <property type="match status" value="1"/>
</dbReference>
<feature type="transmembrane region" description="Helical" evidence="5">
    <location>
        <begin position="81"/>
        <end position="98"/>
    </location>
</feature>
<dbReference type="GO" id="GO:0016020">
    <property type="term" value="C:membrane"/>
    <property type="evidence" value="ECO:0007669"/>
    <property type="project" value="UniProtKB-SubCell"/>
</dbReference>
<dbReference type="PANTHER" id="PTHR48021:SF47">
    <property type="entry name" value="GH17672P"/>
    <property type="match status" value="1"/>
</dbReference>
<dbReference type="InterPro" id="IPR005829">
    <property type="entry name" value="Sugar_transporter_CS"/>
</dbReference>
<name>A0A9P0HFT5_NEZVI</name>
<feature type="transmembrane region" description="Helical" evidence="5">
    <location>
        <begin position="140"/>
        <end position="158"/>
    </location>
</feature>
<dbReference type="PANTHER" id="PTHR48021">
    <property type="match status" value="1"/>
</dbReference>
<dbReference type="Pfam" id="PF00083">
    <property type="entry name" value="Sugar_tr"/>
    <property type="match status" value="2"/>
</dbReference>